<evidence type="ECO:0000256" key="2">
    <source>
        <dbReference type="ARBA" id="ARBA00004651"/>
    </source>
</evidence>
<dbReference type="Gene3D" id="3.30.565.10">
    <property type="entry name" value="Histidine kinase-like ATPase, C-terminal domain"/>
    <property type="match status" value="1"/>
</dbReference>
<accession>A0ABS0LNV1</accession>
<dbReference type="EC" id="2.7.13.3" evidence="3"/>
<keyword evidence="14" id="KW-1185">Reference proteome</keyword>
<comment type="catalytic activity">
    <reaction evidence="1">
        <text>ATP + protein L-histidine = ADP + protein N-phospho-L-histidine.</text>
        <dbReference type="EC" id="2.7.13.3"/>
    </reaction>
</comment>
<keyword evidence="8 11" id="KW-1133">Transmembrane helix</keyword>
<evidence type="ECO:0000256" key="3">
    <source>
        <dbReference type="ARBA" id="ARBA00012438"/>
    </source>
</evidence>
<dbReference type="GO" id="GO:0016301">
    <property type="term" value="F:kinase activity"/>
    <property type="evidence" value="ECO:0007669"/>
    <property type="project" value="UniProtKB-KW"/>
</dbReference>
<dbReference type="Proteomes" id="UP000721415">
    <property type="component" value="Unassembled WGS sequence"/>
</dbReference>
<proteinExistence type="predicted"/>
<evidence type="ECO:0000256" key="7">
    <source>
        <dbReference type="ARBA" id="ARBA00022777"/>
    </source>
</evidence>
<evidence type="ECO:0000256" key="11">
    <source>
        <dbReference type="SAM" id="Phobius"/>
    </source>
</evidence>
<evidence type="ECO:0000259" key="12">
    <source>
        <dbReference type="PROSITE" id="PS50109"/>
    </source>
</evidence>
<comment type="subcellular location">
    <subcellularLocation>
        <location evidence="2">Cell membrane</location>
        <topology evidence="2">Multi-pass membrane protein</topology>
    </subcellularLocation>
</comment>
<dbReference type="PANTHER" id="PTHR45453:SF2">
    <property type="entry name" value="HISTIDINE KINASE"/>
    <property type="match status" value="1"/>
</dbReference>
<dbReference type="SMART" id="SM00387">
    <property type="entry name" value="HATPase_c"/>
    <property type="match status" value="1"/>
</dbReference>
<organism evidence="13 14">
    <name type="scientific">Facklamia lactis</name>
    <dbReference type="NCBI Taxonomy" id="2749967"/>
    <lineage>
        <taxon>Bacteria</taxon>
        <taxon>Bacillati</taxon>
        <taxon>Bacillota</taxon>
        <taxon>Bacilli</taxon>
        <taxon>Lactobacillales</taxon>
        <taxon>Aerococcaceae</taxon>
        <taxon>Facklamia</taxon>
    </lineage>
</organism>
<dbReference type="InterPro" id="IPR005467">
    <property type="entry name" value="His_kinase_dom"/>
</dbReference>
<keyword evidence="10 11" id="KW-0472">Membrane</keyword>
<keyword evidence="9" id="KW-0902">Two-component regulatory system</keyword>
<keyword evidence="5" id="KW-0808">Transferase</keyword>
<evidence type="ECO:0000256" key="4">
    <source>
        <dbReference type="ARBA" id="ARBA00022475"/>
    </source>
</evidence>
<keyword evidence="4" id="KW-1003">Cell membrane</keyword>
<dbReference type="EMBL" id="JACBXQ010000001">
    <property type="protein sequence ID" value="MBG9985792.1"/>
    <property type="molecule type" value="Genomic_DNA"/>
</dbReference>
<evidence type="ECO:0000256" key="9">
    <source>
        <dbReference type="ARBA" id="ARBA00023012"/>
    </source>
</evidence>
<gene>
    <name evidence="13" type="ORF">HZY91_02660</name>
</gene>
<evidence type="ECO:0000313" key="14">
    <source>
        <dbReference type="Proteomes" id="UP000721415"/>
    </source>
</evidence>
<dbReference type="PROSITE" id="PS50109">
    <property type="entry name" value="HIS_KIN"/>
    <property type="match status" value="1"/>
</dbReference>
<feature type="transmembrane region" description="Helical" evidence="11">
    <location>
        <begin position="40"/>
        <end position="61"/>
    </location>
</feature>
<dbReference type="Pfam" id="PF02518">
    <property type="entry name" value="HATPase_c"/>
    <property type="match status" value="1"/>
</dbReference>
<feature type="domain" description="Histidine kinase" evidence="12">
    <location>
        <begin position="125"/>
        <end position="328"/>
    </location>
</feature>
<name>A0ABS0LNV1_9LACT</name>
<sequence length="328" mass="37998">MNIFLKYLSDRVVFLLFLLGLFLVNIIIDFLYRVSLERTILWLLLCSFVGAILMVVDYFHYRKKYLALNKLKEKVHLLSTIPLPATRNKVEKGYSELISKLAALLVKNETASLANEQSILEYFTIWVHQIKIPISALYLILQDQEVDDESNEEMKTQLFEVEKYVESVLQYIRLESSTTDYIFQETDLDDILVETIKKYALFFIRKKLQLHYTKVDYQLITDSKWLSFVIEQILSNALKYTEQGSISVYMEDPDRLVIEDTGIGINSEDIPRIGEKNFTGFVGRQHKSATGIGLYLSKKILAKLGHSLRIESEPDKGTKVLIQFNSPK</sequence>
<dbReference type="InterPro" id="IPR036890">
    <property type="entry name" value="HATPase_C_sf"/>
</dbReference>
<evidence type="ECO:0000256" key="5">
    <source>
        <dbReference type="ARBA" id="ARBA00022679"/>
    </source>
</evidence>
<evidence type="ECO:0000256" key="1">
    <source>
        <dbReference type="ARBA" id="ARBA00000085"/>
    </source>
</evidence>
<comment type="caution">
    <text evidence="13">The sequence shown here is derived from an EMBL/GenBank/DDBJ whole genome shotgun (WGS) entry which is preliminary data.</text>
</comment>
<evidence type="ECO:0000256" key="6">
    <source>
        <dbReference type="ARBA" id="ARBA00022692"/>
    </source>
</evidence>
<protein>
    <recommendedName>
        <fullName evidence="3">histidine kinase</fullName>
        <ecNumber evidence="3">2.7.13.3</ecNumber>
    </recommendedName>
</protein>
<dbReference type="SUPFAM" id="SSF55874">
    <property type="entry name" value="ATPase domain of HSP90 chaperone/DNA topoisomerase II/histidine kinase"/>
    <property type="match status" value="1"/>
</dbReference>
<dbReference type="InterPro" id="IPR050351">
    <property type="entry name" value="BphY/WalK/GraS-like"/>
</dbReference>
<reference evidence="13 14" key="1">
    <citation type="submission" date="2020-07" db="EMBL/GenBank/DDBJ databases">
        <title>Facklamia lactis sp. nov., isolated from raw milk.</title>
        <authorList>
            <person name="Doll E.V."/>
            <person name="Huptas C."/>
            <person name="Staib L."/>
            <person name="Wenning M."/>
            <person name="Scherer S."/>
        </authorList>
    </citation>
    <scope>NUCLEOTIDE SEQUENCE [LARGE SCALE GENOMIC DNA]</scope>
    <source>
        <strain evidence="13 14">DSM 111018</strain>
    </source>
</reference>
<dbReference type="InterPro" id="IPR003594">
    <property type="entry name" value="HATPase_dom"/>
</dbReference>
<evidence type="ECO:0000256" key="8">
    <source>
        <dbReference type="ARBA" id="ARBA00022989"/>
    </source>
</evidence>
<dbReference type="PANTHER" id="PTHR45453">
    <property type="entry name" value="PHOSPHATE REGULON SENSOR PROTEIN PHOR"/>
    <property type="match status" value="1"/>
</dbReference>
<feature type="transmembrane region" description="Helical" evidence="11">
    <location>
        <begin position="12"/>
        <end position="34"/>
    </location>
</feature>
<evidence type="ECO:0000256" key="10">
    <source>
        <dbReference type="ARBA" id="ARBA00023136"/>
    </source>
</evidence>
<dbReference type="RefSeq" id="WP_197114427.1">
    <property type="nucleotide sequence ID" value="NZ_JACBXQ010000001.1"/>
</dbReference>
<evidence type="ECO:0000313" key="13">
    <source>
        <dbReference type="EMBL" id="MBG9985792.1"/>
    </source>
</evidence>
<dbReference type="InterPro" id="IPR004358">
    <property type="entry name" value="Sig_transdc_His_kin-like_C"/>
</dbReference>
<dbReference type="PRINTS" id="PR00344">
    <property type="entry name" value="BCTRLSENSOR"/>
</dbReference>
<keyword evidence="7 13" id="KW-0418">Kinase</keyword>
<keyword evidence="6 11" id="KW-0812">Transmembrane</keyword>